<keyword evidence="2" id="KW-1133">Transmembrane helix</keyword>
<feature type="region of interest" description="Disordered" evidence="1">
    <location>
        <begin position="1"/>
        <end position="84"/>
    </location>
</feature>
<keyword evidence="2" id="KW-0812">Transmembrane</keyword>
<evidence type="ECO:0000256" key="2">
    <source>
        <dbReference type="SAM" id="Phobius"/>
    </source>
</evidence>
<dbReference type="AlphaFoldDB" id="A0A2X3BCX7"/>
<name>A0A2X3BCX7_9HELI</name>
<protein>
    <submittedName>
        <fullName evidence="3">Arginine biosynthesis bifunctional protein ArgJ</fullName>
    </submittedName>
</protein>
<gene>
    <name evidence="3" type="ORF">NCTC13102_00932</name>
</gene>
<dbReference type="Pfam" id="PF09527">
    <property type="entry name" value="ATPase_gene1"/>
    <property type="match status" value="1"/>
</dbReference>
<dbReference type="EMBL" id="UAWL01000006">
    <property type="protein sequence ID" value="SQB98473.1"/>
    <property type="molecule type" value="Genomic_DNA"/>
</dbReference>
<dbReference type="Proteomes" id="UP000250166">
    <property type="component" value="Unassembled WGS sequence"/>
</dbReference>
<feature type="transmembrane region" description="Helical" evidence="2">
    <location>
        <begin position="123"/>
        <end position="142"/>
    </location>
</feature>
<feature type="region of interest" description="Disordered" evidence="1">
    <location>
        <begin position="161"/>
        <end position="180"/>
    </location>
</feature>
<accession>A0A2X3BCX7</accession>
<organism evidence="3 4">
    <name type="scientific">Helicobacter fennelliae</name>
    <dbReference type="NCBI Taxonomy" id="215"/>
    <lineage>
        <taxon>Bacteria</taxon>
        <taxon>Pseudomonadati</taxon>
        <taxon>Campylobacterota</taxon>
        <taxon>Epsilonproteobacteria</taxon>
        <taxon>Campylobacterales</taxon>
        <taxon>Helicobacteraceae</taxon>
        <taxon>Helicobacter</taxon>
    </lineage>
</organism>
<reference evidence="3 4" key="1">
    <citation type="submission" date="2018-06" db="EMBL/GenBank/DDBJ databases">
        <authorList>
            <consortium name="Pathogen Informatics"/>
            <person name="Doyle S."/>
        </authorList>
    </citation>
    <scope>NUCLEOTIDE SEQUENCE [LARGE SCALE GENOMIC DNA]</scope>
    <source>
        <strain evidence="3 4">NCTC13102</strain>
    </source>
</reference>
<evidence type="ECO:0000256" key="1">
    <source>
        <dbReference type="SAM" id="MobiDB-lite"/>
    </source>
</evidence>
<feature type="transmembrane region" description="Helical" evidence="2">
    <location>
        <begin position="92"/>
        <end position="117"/>
    </location>
</feature>
<dbReference type="RefSeq" id="WP_023948896.1">
    <property type="nucleotide sequence ID" value="NZ_JAERIV010000010.1"/>
</dbReference>
<feature type="compositionally biased region" description="Low complexity" evidence="1">
    <location>
        <begin position="37"/>
        <end position="66"/>
    </location>
</feature>
<evidence type="ECO:0000313" key="4">
    <source>
        <dbReference type="Proteomes" id="UP000250166"/>
    </source>
</evidence>
<evidence type="ECO:0000313" key="3">
    <source>
        <dbReference type="EMBL" id="SQB98473.1"/>
    </source>
</evidence>
<sequence>MKKFSQHSQNLQDSQNTHNIPNPKSDLEQDKQDKLLLEVAESSEVESSQDLSLATSPTTSSATSASVDFKDSQDAQHKDSHRRQRMQKIIHGAYDLSLGISIVVAILLGVGIGFLLWKAFESQWLLFLGIFWGVAAAGLNIYKAYKRTKKELDMLAKDPKYNYKKPEESSDDSDEWSWEK</sequence>
<feature type="compositionally biased region" description="Acidic residues" evidence="1">
    <location>
        <begin position="169"/>
        <end position="180"/>
    </location>
</feature>
<feature type="compositionally biased region" description="Basic and acidic residues" evidence="1">
    <location>
        <begin position="68"/>
        <end position="78"/>
    </location>
</feature>
<dbReference type="InterPro" id="IPR032820">
    <property type="entry name" value="ATPase_put"/>
</dbReference>
<feature type="compositionally biased region" description="Polar residues" evidence="1">
    <location>
        <begin position="1"/>
        <end position="22"/>
    </location>
</feature>
<proteinExistence type="predicted"/>
<keyword evidence="2" id="KW-0472">Membrane</keyword>
<feature type="compositionally biased region" description="Basic and acidic residues" evidence="1">
    <location>
        <begin position="25"/>
        <end position="36"/>
    </location>
</feature>